<accession>A0A2M7RJ85</accession>
<dbReference type="PROSITE" id="PS50164">
    <property type="entry name" value="GIY_YIG"/>
    <property type="match status" value="1"/>
</dbReference>
<feature type="domain" description="GIY-YIG" evidence="1">
    <location>
        <begin position="1"/>
        <end position="80"/>
    </location>
</feature>
<proteinExistence type="predicted"/>
<dbReference type="Gene3D" id="3.40.1440.10">
    <property type="entry name" value="GIY-YIG endonuclease"/>
    <property type="match status" value="1"/>
</dbReference>
<dbReference type="Pfam" id="PF01541">
    <property type="entry name" value="GIY-YIG"/>
    <property type="match status" value="1"/>
</dbReference>
<comment type="caution">
    <text evidence="2">The sequence shown here is derived from an EMBL/GenBank/DDBJ whole genome shotgun (WGS) entry which is preliminary data.</text>
</comment>
<evidence type="ECO:0000313" key="3">
    <source>
        <dbReference type="Proteomes" id="UP000230779"/>
    </source>
</evidence>
<dbReference type="AlphaFoldDB" id="A0A2M7RJ85"/>
<evidence type="ECO:0000313" key="2">
    <source>
        <dbReference type="EMBL" id="PIY96815.1"/>
    </source>
</evidence>
<dbReference type="Proteomes" id="UP000230779">
    <property type="component" value="Unassembled WGS sequence"/>
</dbReference>
<dbReference type="InterPro" id="IPR000305">
    <property type="entry name" value="GIY-YIG_endonuc"/>
</dbReference>
<protein>
    <submittedName>
        <fullName evidence="2">Excinuclease ABC subunit C</fullName>
    </submittedName>
</protein>
<dbReference type="EMBL" id="PFMD01000027">
    <property type="protein sequence ID" value="PIY96815.1"/>
    <property type="molecule type" value="Genomic_DNA"/>
</dbReference>
<name>A0A2M7RJ85_9BACT</name>
<gene>
    <name evidence="2" type="ORF">COY66_02715</name>
</gene>
<dbReference type="InterPro" id="IPR035901">
    <property type="entry name" value="GIY-YIG_endonuc_sf"/>
</dbReference>
<organism evidence="2 3">
    <name type="scientific">Candidatus Kerfeldbacteria bacterium CG_4_10_14_0_8_um_filter_42_10</name>
    <dbReference type="NCBI Taxonomy" id="2014248"/>
    <lineage>
        <taxon>Bacteria</taxon>
        <taxon>Candidatus Kerfeldiibacteriota</taxon>
    </lineage>
</organism>
<dbReference type="SMART" id="SM00465">
    <property type="entry name" value="GIYc"/>
    <property type="match status" value="1"/>
</dbReference>
<reference evidence="2 3" key="1">
    <citation type="submission" date="2017-09" db="EMBL/GenBank/DDBJ databases">
        <title>Depth-based differentiation of microbial function through sediment-hosted aquifers and enrichment of novel symbionts in the deep terrestrial subsurface.</title>
        <authorList>
            <person name="Probst A.J."/>
            <person name="Ladd B."/>
            <person name="Jarett J.K."/>
            <person name="Geller-Mcgrath D.E."/>
            <person name="Sieber C.M."/>
            <person name="Emerson J.B."/>
            <person name="Anantharaman K."/>
            <person name="Thomas B.C."/>
            <person name="Malmstrom R."/>
            <person name="Stieglmeier M."/>
            <person name="Klingl A."/>
            <person name="Woyke T."/>
            <person name="Ryan C.M."/>
            <person name="Banfield J.F."/>
        </authorList>
    </citation>
    <scope>NUCLEOTIDE SEQUENCE [LARGE SCALE GENOMIC DNA]</scope>
    <source>
        <strain evidence="2">CG_4_10_14_0_8_um_filter_42_10</strain>
    </source>
</reference>
<dbReference type="SUPFAM" id="SSF82771">
    <property type="entry name" value="GIY-YIG endonuclease"/>
    <property type="match status" value="1"/>
</dbReference>
<evidence type="ECO:0000259" key="1">
    <source>
        <dbReference type="PROSITE" id="PS50164"/>
    </source>
</evidence>
<sequence length="86" mass="10415">MFYVYLIKSKKVNNWVYIGSTGNLRKRIAMHNIGQVRSTKYYCPFRIIYYEAYLSEKDARKREQNLKLRSNAFNQLRKRLIESLES</sequence>